<protein>
    <submittedName>
        <fullName evidence="1">Putative tail component</fullName>
    </submittedName>
</protein>
<dbReference type="InterPro" id="IPR010064">
    <property type="entry name" value="HK97-gp10_tail"/>
</dbReference>
<dbReference type="Pfam" id="PF04883">
    <property type="entry name" value="HK97-gp10_like"/>
    <property type="match status" value="1"/>
</dbReference>
<organism evidence="1">
    <name type="scientific">Siphoviridae sp. ctljn1</name>
    <dbReference type="NCBI Taxonomy" id="2826448"/>
    <lineage>
        <taxon>Viruses</taxon>
        <taxon>Duplodnaviria</taxon>
        <taxon>Heunggongvirae</taxon>
        <taxon>Uroviricota</taxon>
        <taxon>Caudoviricetes</taxon>
    </lineage>
</organism>
<proteinExistence type="predicted"/>
<name>A0A8S5R1R7_9CAUD</name>
<sequence length="136" mass="15619">MQWIKHSLEILVKRKAKNSMPKYCEIEIKNDNRGSILKQMKEATEVAMEAIGQQAEGYAKIACPVDTGNLRNSISHQYVPGDNAEYIGTNVEYAPYVEFGTCKQKAKPFLRPSASDHAEEYREIFEYYYKSKLNTK</sequence>
<dbReference type="NCBIfam" id="TIGR01725">
    <property type="entry name" value="phge_HK97_gp10"/>
    <property type="match status" value="1"/>
</dbReference>
<reference evidence="1" key="1">
    <citation type="journal article" date="2021" name="Proc. Natl. Acad. Sci. U.S.A.">
        <title>A Catalog of Tens of Thousands of Viruses from Human Metagenomes Reveals Hidden Associations with Chronic Diseases.</title>
        <authorList>
            <person name="Tisza M.J."/>
            <person name="Buck C.B."/>
        </authorList>
    </citation>
    <scope>NUCLEOTIDE SEQUENCE</scope>
    <source>
        <strain evidence="1">Ctljn1</strain>
    </source>
</reference>
<dbReference type="EMBL" id="BK015788">
    <property type="protein sequence ID" value="DAE24917.1"/>
    <property type="molecule type" value="Genomic_DNA"/>
</dbReference>
<accession>A0A8S5R1R7</accession>
<evidence type="ECO:0000313" key="1">
    <source>
        <dbReference type="EMBL" id="DAE24917.1"/>
    </source>
</evidence>